<sequence>MKLNPFRKKSSGYFAGLQAELAEATAQLEATAAELAAAREDHAVKRDASRELEARHPQRLQMSPAEKAARLAANTAEQRVHELERALWNLQQRHSGLRQRIEAPQQLASAQATMTELGRQRHSLQAERDKAQALIGKIDARVTELTAQISAETEAASASMIEGDGAFVMPEALLRLDTELRVAQTTRTDLQARVESLGTELQAIPEALREARTRFLHARATVAELELHEQLPTLIELVARAAVSRHECHLSHPADRYEIEIARDVVEATQARLEAEVPAI</sequence>
<dbReference type="EMBL" id="WTVP01000054">
    <property type="protein sequence ID" value="NMG16976.1"/>
    <property type="molecule type" value="Genomic_DNA"/>
</dbReference>
<feature type="coiled-coil region" evidence="1">
    <location>
        <begin position="14"/>
        <end position="41"/>
    </location>
</feature>
<comment type="caution">
    <text evidence="2">The sequence shown here is derived from an EMBL/GenBank/DDBJ whole genome shotgun (WGS) entry which is preliminary data.</text>
</comment>
<organism evidence="2 3">
    <name type="scientific">Aromatoleum bremense</name>
    <dbReference type="NCBI Taxonomy" id="76115"/>
    <lineage>
        <taxon>Bacteria</taxon>
        <taxon>Pseudomonadati</taxon>
        <taxon>Pseudomonadota</taxon>
        <taxon>Betaproteobacteria</taxon>
        <taxon>Rhodocyclales</taxon>
        <taxon>Rhodocyclaceae</taxon>
        <taxon>Aromatoleum</taxon>
    </lineage>
</organism>
<reference evidence="2 3" key="1">
    <citation type="submission" date="2019-12" db="EMBL/GenBank/DDBJ databases">
        <title>Comparative genomics gives insights into the taxonomy of the Azoarcus-Aromatoleum group and reveals separate origins of nif in the plant-associated Azoarcus and non-plant-associated Aromatoleum sub-groups.</title>
        <authorList>
            <person name="Lafos M."/>
            <person name="Maluk M."/>
            <person name="Batista M."/>
            <person name="Junghare M."/>
            <person name="Carmona M."/>
            <person name="Faoro H."/>
            <person name="Cruz L.M."/>
            <person name="Battistoni F."/>
            <person name="De Souza E."/>
            <person name="Pedrosa F."/>
            <person name="Chen W.-M."/>
            <person name="Poole P.S."/>
            <person name="Dixon R.A."/>
            <person name="James E.K."/>
        </authorList>
    </citation>
    <scope>NUCLEOTIDE SEQUENCE [LARGE SCALE GENOMIC DNA]</scope>
    <source>
        <strain evidence="2 3">PbN1</strain>
    </source>
</reference>
<dbReference type="Gene3D" id="1.10.287.1490">
    <property type="match status" value="1"/>
</dbReference>
<name>A0ABX1NZ07_9RHOO</name>
<gene>
    <name evidence="2" type="ORF">GPA24_15825</name>
</gene>
<accession>A0ABX1NZ07</accession>
<proteinExistence type="predicted"/>
<dbReference type="RefSeq" id="WP_169203527.1">
    <property type="nucleotide sequence ID" value="NZ_CP059467.1"/>
</dbReference>
<dbReference type="Proteomes" id="UP000633943">
    <property type="component" value="Unassembled WGS sequence"/>
</dbReference>
<feature type="coiled-coil region" evidence="1">
    <location>
        <begin position="66"/>
        <end position="134"/>
    </location>
</feature>
<evidence type="ECO:0000313" key="3">
    <source>
        <dbReference type="Proteomes" id="UP000633943"/>
    </source>
</evidence>
<evidence type="ECO:0000313" key="2">
    <source>
        <dbReference type="EMBL" id="NMG16976.1"/>
    </source>
</evidence>
<keyword evidence="3" id="KW-1185">Reference proteome</keyword>
<evidence type="ECO:0000256" key="1">
    <source>
        <dbReference type="SAM" id="Coils"/>
    </source>
</evidence>
<protein>
    <submittedName>
        <fullName evidence="2">Uncharacterized protein</fullName>
    </submittedName>
</protein>
<keyword evidence="1" id="KW-0175">Coiled coil</keyword>